<dbReference type="RefSeq" id="WP_377117070.1">
    <property type="nucleotide sequence ID" value="NZ_JBHTHZ010000013.1"/>
</dbReference>
<keyword evidence="3" id="KW-1185">Reference proteome</keyword>
<evidence type="ECO:0000313" key="2">
    <source>
        <dbReference type="EMBL" id="MFD0795059.1"/>
    </source>
</evidence>
<sequence length="137" mass="14828">MKRFLLTGVCLIVLFASCSRKLNNGCPVNQICTEIFASVGTQFVDNNGNAVTVTDFKVTNQRTNRTIQPKGELPSGNLPPFYTIVNDSNKKELSTKGDDIIVTAVYNGQKVTGTFKISGGCNCHVTKLSGPEKIIVN</sequence>
<accession>A0ABW3AXE9</accession>
<feature type="chain" id="PRO_5045260915" evidence="1">
    <location>
        <begin position="22"/>
        <end position="137"/>
    </location>
</feature>
<name>A0ABW3AXE9_9SPHI</name>
<gene>
    <name evidence="2" type="ORF">ACFQZX_15665</name>
</gene>
<dbReference type="EMBL" id="JBHTHZ010000013">
    <property type="protein sequence ID" value="MFD0795059.1"/>
    <property type="molecule type" value="Genomic_DNA"/>
</dbReference>
<organism evidence="2 3">
    <name type="scientific">Mucilaginibacter litoreus</name>
    <dbReference type="NCBI Taxonomy" id="1048221"/>
    <lineage>
        <taxon>Bacteria</taxon>
        <taxon>Pseudomonadati</taxon>
        <taxon>Bacteroidota</taxon>
        <taxon>Sphingobacteriia</taxon>
        <taxon>Sphingobacteriales</taxon>
        <taxon>Sphingobacteriaceae</taxon>
        <taxon>Mucilaginibacter</taxon>
    </lineage>
</organism>
<evidence type="ECO:0000256" key="1">
    <source>
        <dbReference type="SAM" id="SignalP"/>
    </source>
</evidence>
<dbReference type="PROSITE" id="PS51257">
    <property type="entry name" value="PROKAR_LIPOPROTEIN"/>
    <property type="match status" value="1"/>
</dbReference>
<feature type="signal peptide" evidence="1">
    <location>
        <begin position="1"/>
        <end position="21"/>
    </location>
</feature>
<reference evidence="3" key="1">
    <citation type="journal article" date="2019" name="Int. J. Syst. Evol. Microbiol.">
        <title>The Global Catalogue of Microorganisms (GCM) 10K type strain sequencing project: providing services to taxonomists for standard genome sequencing and annotation.</title>
        <authorList>
            <consortium name="The Broad Institute Genomics Platform"/>
            <consortium name="The Broad Institute Genome Sequencing Center for Infectious Disease"/>
            <person name="Wu L."/>
            <person name="Ma J."/>
        </authorList>
    </citation>
    <scope>NUCLEOTIDE SEQUENCE [LARGE SCALE GENOMIC DNA]</scope>
    <source>
        <strain evidence="3">CCUG 61484</strain>
    </source>
</reference>
<proteinExistence type="predicted"/>
<protein>
    <submittedName>
        <fullName evidence="2">Uncharacterized protein</fullName>
    </submittedName>
</protein>
<keyword evidence="1" id="KW-0732">Signal</keyword>
<comment type="caution">
    <text evidence="2">The sequence shown here is derived from an EMBL/GenBank/DDBJ whole genome shotgun (WGS) entry which is preliminary data.</text>
</comment>
<dbReference type="Proteomes" id="UP001597010">
    <property type="component" value="Unassembled WGS sequence"/>
</dbReference>
<evidence type="ECO:0000313" key="3">
    <source>
        <dbReference type="Proteomes" id="UP001597010"/>
    </source>
</evidence>